<keyword evidence="3" id="KW-1185">Reference proteome</keyword>
<dbReference type="InterPro" id="IPR003578">
    <property type="entry name" value="Small_GTPase_Rho"/>
</dbReference>
<dbReference type="Pfam" id="PF00071">
    <property type="entry name" value="Ras"/>
    <property type="match status" value="1"/>
</dbReference>
<keyword evidence="1" id="KW-0547">Nucleotide-binding</keyword>
<evidence type="ECO:0000256" key="1">
    <source>
        <dbReference type="ARBA" id="ARBA00022741"/>
    </source>
</evidence>
<evidence type="ECO:0000256" key="2">
    <source>
        <dbReference type="ARBA" id="ARBA00023134"/>
    </source>
</evidence>
<sequence length="184" mass="20511">MIFRISVVGDPGVGKSTLLFAYALEHNPFSIPDVYKKFFTQVKLGDKIYGTVISSHSTVEGLDVSTAADVVILCFDVRRSETLRSAQETWIPAIKSTTPSAQILLAGLKGDLREIYKTHKRLYFSIVGEKPVKKKTARKVTNTFGNGWYMECCGYRAHEVTALLERAVKIALVPKEKNTMCCVM</sequence>
<reference evidence="4" key="1">
    <citation type="submission" date="2016-11" db="UniProtKB">
        <authorList>
            <consortium name="WormBaseParasite"/>
        </authorList>
    </citation>
    <scope>IDENTIFICATION</scope>
</reference>
<organism evidence="3 4">
    <name type="scientific">Steinernema glaseri</name>
    <dbReference type="NCBI Taxonomy" id="37863"/>
    <lineage>
        <taxon>Eukaryota</taxon>
        <taxon>Metazoa</taxon>
        <taxon>Ecdysozoa</taxon>
        <taxon>Nematoda</taxon>
        <taxon>Chromadorea</taxon>
        <taxon>Rhabditida</taxon>
        <taxon>Tylenchina</taxon>
        <taxon>Panagrolaimomorpha</taxon>
        <taxon>Strongyloidoidea</taxon>
        <taxon>Steinernematidae</taxon>
        <taxon>Steinernema</taxon>
    </lineage>
</organism>
<dbReference type="PRINTS" id="PR00449">
    <property type="entry name" value="RASTRNSFRMNG"/>
</dbReference>
<name>A0A1I7Y748_9BILA</name>
<dbReference type="GO" id="GO:0003924">
    <property type="term" value="F:GTPase activity"/>
    <property type="evidence" value="ECO:0007669"/>
    <property type="project" value="InterPro"/>
</dbReference>
<dbReference type="AlphaFoldDB" id="A0A1I7Y748"/>
<dbReference type="InterPro" id="IPR001806">
    <property type="entry name" value="Small_GTPase"/>
</dbReference>
<dbReference type="Gene3D" id="3.40.50.300">
    <property type="entry name" value="P-loop containing nucleotide triphosphate hydrolases"/>
    <property type="match status" value="1"/>
</dbReference>
<evidence type="ECO:0000313" key="4">
    <source>
        <dbReference type="WBParaSite" id="L893_g13418.t1"/>
    </source>
</evidence>
<dbReference type="WBParaSite" id="L893_g13418.t1">
    <property type="protein sequence ID" value="L893_g13418.t1"/>
    <property type="gene ID" value="L893_g13418"/>
</dbReference>
<keyword evidence="2" id="KW-0342">GTP-binding</keyword>
<dbReference type="SMART" id="SM00174">
    <property type="entry name" value="RHO"/>
    <property type="match status" value="1"/>
</dbReference>
<accession>A0A1I7Y748</accession>
<evidence type="ECO:0000313" key="3">
    <source>
        <dbReference type="Proteomes" id="UP000095287"/>
    </source>
</evidence>
<protein>
    <submittedName>
        <fullName evidence="4">Ras family protein</fullName>
    </submittedName>
</protein>
<dbReference type="PANTHER" id="PTHR24072">
    <property type="entry name" value="RHO FAMILY GTPASE"/>
    <property type="match status" value="1"/>
</dbReference>
<dbReference type="SMART" id="SM00175">
    <property type="entry name" value="RAB"/>
    <property type="match status" value="1"/>
</dbReference>
<dbReference type="InterPro" id="IPR027417">
    <property type="entry name" value="P-loop_NTPase"/>
</dbReference>
<dbReference type="GO" id="GO:0007264">
    <property type="term" value="P:small GTPase-mediated signal transduction"/>
    <property type="evidence" value="ECO:0007669"/>
    <property type="project" value="InterPro"/>
</dbReference>
<proteinExistence type="predicted"/>
<dbReference type="SUPFAM" id="SSF52540">
    <property type="entry name" value="P-loop containing nucleoside triphosphate hydrolases"/>
    <property type="match status" value="1"/>
</dbReference>
<dbReference type="Proteomes" id="UP000095287">
    <property type="component" value="Unplaced"/>
</dbReference>
<dbReference type="GO" id="GO:0005525">
    <property type="term" value="F:GTP binding"/>
    <property type="evidence" value="ECO:0007669"/>
    <property type="project" value="UniProtKB-KW"/>
</dbReference>